<evidence type="ECO:0000313" key="2">
    <source>
        <dbReference type="Proteomes" id="UP000509303"/>
    </source>
</evidence>
<gene>
    <name evidence="1" type="ORF">HUT08_24605</name>
</gene>
<sequence>MASPCRVEGGAADSYRSVRHPWSLYGVDNKVLERAMRNLADGLPQRGWKIVKQGTDSSRNRNLEILAVHLESRTQAEITWRKGLDGHEPLISFAVYSRCFRDPDFSATPTSDG</sequence>
<dbReference type="EMBL" id="CP054929">
    <property type="protein sequence ID" value="QKW52190.1"/>
    <property type="molecule type" value="Genomic_DNA"/>
</dbReference>
<reference evidence="1 2" key="1">
    <citation type="submission" date="2020-06" db="EMBL/GenBank/DDBJ databases">
        <title>Genome mining for natural products.</title>
        <authorList>
            <person name="Zhang B."/>
            <person name="Shi J."/>
            <person name="Ge H."/>
        </authorList>
    </citation>
    <scope>NUCLEOTIDE SEQUENCE [LARGE SCALE GENOMIC DNA]</scope>
    <source>
        <strain evidence="1 2">NA00687</strain>
    </source>
</reference>
<accession>A0A7H8NCF5</accession>
<dbReference type="Proteomes" id="UP000509303">
    <property type="component" value="Chromosome"/>
</dbReference>
<organism evidence="1 2">
    <name type="scientific">Streptomyces buecherae</name>
    <dbReference type="NCBI Taxonomy" id="2763006"/>
    <lineage>
        <taxon>Bacteria</taxon>
        <taxon>Bacillati</taxon>
        <taxon>Actinomycetota</taxon>
        <taxon>Actinomycetes</taxon>
        <taxon>Kitasatosporales</taxon>
        <taxon>Streptomycetaceae</taxon>
        <taxon>Streptomyces</taxon>
    </lineage>
</organism>
<proteinExistence type="predicted"/>
<name>A0A7H8NCF5_9ACTN</name>
<dbReference type="RefSeq" id="WP_176163896.1">
    <property type="nucleotide sequence ID" value="NZ_CP054929.1"/>
</dbReference>
<keyword evidence="2" id="KW-1185">Reference proteome</keyword>
<evidence type="ECO:0000313" key="1">
    <source>
        <dbReference type="EMBL" id="QKW52190.1"/>
    </source>
</evidence>
<protein>
    <submittedName>
        <fullName evidence="1">Uncharacterized protein</fullName>
    </submittedName>
</protein>
<dbReference type="AlphaFoldDB" id="A0A7H8NCF5"/>